<name>A0ABN7E7W2_SPIIN</name>
<keyword evidence="2" id="KW-1185">Reference proteome</keyword>
<dbReference type="EMBL" id="CACRZD030000042">
    <property type="protein sequence ID" value="CAA6673951.1"/>
    <property type="molecule type" value="Genomic_DNA"/>
</dbReference>
<proteinExistence type="predicted"/>
<dbReference type="Proteomes" id="UP001189122">
    <property type="component" value="Unassembled WGS sequence"/>
</dbReference>
<reference evidence="2" key="1">
    <citation type="journal article" date="2020" name="Sci. Rep.">
        <title>Chromosome-scale genome assembly for the duckweed Spirodela intermedia, integrating cytogenetic maps, PacBio and Oxford Nanopore libraries.</title>
        <authorList>
            <person name="Hoang P.T.N."/>
            <person name="Fiebig A."/>
            <person name="Novak P."/>
            <person name="Macas J."/>
            <person name="Cao H.X."/>
            <person name="Stepanenko A."/>
            <person name="Chen G."/>
            <person name="Borisjuk N."/>
            <person name="Scholz U."/>
            <person name="Schubert I."/>
        </authorList>
    </citation>
    <scope>NUCLEOTIDE SEQUENCE [LARGE SCALE GENOMIC DNA]</scope>
</reference>
<dbReference type="InterPro" id="IPR023171">
    <property type="entry name" value="Na/H_antiporter_dom_sf"/>
</dbReference>
<organism evidence="1 2">
    <name type="scientific">Spirodela intermedia</name>
    <name type="common">Intermediate duckweed</name>
    <dbReference type="NCBI Taxonomy" id="51605"/>
    <lineage>
        <taxon>Eukaryota</taxon>
        <taxon>Viridiplantae</taxon>
        <taxon>Streptophyta</taxon>
        <taxon>Embryophyta</taxon>
        <taxon>Tracheophyta</taxon>
        <taxon>Spermatophyta</taxon>
        <taxon>Magnoliopsida</taxon>
        <taxon>Liliopsida</taxon>
        <taxon>Araceae</taxon>
        <taxon>Lemnoideae</taxon>
        <taxon>Spirodela</taxon>
    </lineage>
</organism>
<gene>
    <name evidence="1" type="ORF">SI7747_UN020309</name>
</gene>
<evidence type="ECO:0000313" key="1">
    <source>
        <dbReference type="EMBL" id="CAA6673951.1"/>
    </source>
</evidence>
<protein>
    <submittedName>
        <fullName evidence="1">Uncharacterized protein</fullName>
    </submittedName>
</protein>
<sequence length="53" mass="6272">MRRWRGSRWRLPFLSAAGRRRGFASQRLEHALHLPVAFFICRFFAFANTGVHL</sequence>
<accession>A0ABN7E7W2</accession>
<dbReference type="Gene3D" id="1.20.1530.10">
    <property type="entry name" value="Na+/H+ antiporter like domain"/>
    <property type="match status" value="1"/>
</dbReference>
<comment type="caution">
    <text evidence="1">The sequence shown here is derived from an EMBL/GenBank/DDBJ whole genome shotgun (WGS) entry which is preliminary data.</text>
</comment>
<evidence type="ECO:0000313" key="2">
    <source>
        <dbReference type="Proteomes" id="UP001189122"/>
    </source>
</evidence>